<dbReference type="AlphaFoldDB" id="A0A6J2T207"/>
<dbReference type="PANTHER" id="PTHR11857:SF43">
    <property type="entry name" value="GEO07291P1-RELATED"/>
    <property type="match status" value="1"/>
</dbReference>
<keyword evidence="3" id="KW-0964">Secreted</keyword>
<keyword evidence="4 5" id="KW-0732">Signal</keyword>
<proteinExistence type="inferred from homology"/>
<dbReference type="RefSeq" id="XP_030370044.1">
    <property type="nucleotide sequence ID" value="XM_030514184.1"/>
</dbReference>
<evidence type="ECO:0000256" key="3">
    <source>
        <dbReference type="ARBA" id="ARBA00022525"/>
    </source>
</evidence>
<dbReference type="Pfam" id="PF01395">
    <property type="entry name" value="PBP_GOBP"/>
    <property type="match status" value="2"/>
</dbReference>
<sequence>MMIGLWLLFFALLGGTFLETTALLNGEKRVIDKCLESYGGLTSDSGQRLQSYTEWSEHYEEIPCFTRCYLNEMFNFENDGFNESKIVALFGKATYEACKPKLEMSNGQRGSCEHAYSGFHCIVSLENDPFILIANMPNITDTAKSAMKECLLEIDQAEWKRISEFSQFPVQEPIPCYTRCFINKLQLFNERNRRWRLEDMRRELAVPLPNANVRGCHRLRARNPCLTVYHQFTCYVMAK</sequence>
<evidence type="ECO:0000256" key="2">
    <source>
        <dbReference type="ARBA" id="ARBA00008098"/>
    </source>
</evidence>
<protein>
    <submittedName>
        <fullName evidence="7">Uncharacterized protein LOC115620775</fullName>
    </submittedName>
</protein>
<evidence type="ECO:0000256" key="5">
    <source>
        <dbReference type="SAM" id="SignalP"/>
    </source>
</evidence>
<comment type="similarity">
    <text evidence="2">Belongs to the PBP/GOBP family.</text>
</comment>
<dbReference type="CTD" id="40746"/>
<dbReference type="OrthoDB" id="7929458at2759"/>
<evidence type="ECO:0000313" key="7">
    <source>
        <dbReference type="RefSeq" id="XP_030370044.1"/>
    </source>
</evidence>
<dbReference type="GO" id="GO:0007608">
    <property type="term" value="P:sensory perception of smell"/>
    <property type="evidence" value="ECO:0007669"/>
    <property type="project" value="TreeGrafter"/>
</dbReference>
<keyword evidence="6" id="KW-1185">Reference proteome</keyword>
<evidence type="ECO:0000256" key="4">
    <source>
        <dbReference type="ARBA" id="ARBA00022729"/>
    </source>
</evidence>
<feature type="signal peptide" evidence="5">
    <location>
        <begin position="1"/>
        <end position="22"/>
    </location>
</feature>
<reference evidence="7" key="1">
    <citation type="submission" date="2025-08" db="UniProtKB">
        <authorList>
            <consortium name="RefSeq"/>
        </authorList>
    </citation>
    <scope>IDENTIFICATION</scope>
    <source>
        <strain evidence="7">11010-0011.00</strain>
        <tissue evidence="7">Whole body</tissue>
    </source>
</reference>
<dbReference type="InterPro" id="IPR036728">
    <property type="entry name" value="PBP_GOBP_sf"/>
</dbReference>
<evidence type="ECO:0000256" key="1">
    <source>
        <dbReference type="ARBA" id="ARBA00004613"/>
    </source>
</evidence>
<dbReference type="CDD" id="cd23992">
    <property type="entry name" value="PBP_GOBP"/>
    <property type="match status" value="2"/>
</dbReference>
<dbReference type="InterPro" id="IPR006170">
    <property type="entry name" value="PBP/GOBP"/>
</dbReference>
<accession>A0A6J2T207</accession>
<dbReference type="PANTHER" id="PTHR11857">
    <property type="entry name" value="ODORANT BINDING PROTEIN-RELATED"/>
    <property type="match status" value="1"/>
</dbReference>
<dbReference type="SMART" id="SM00708">
    <property type="entry name" value="PhBP"/>
    <property type="match status" value="2"/>
</dbReference>
<organism evidence="6 7">
    <name type="scientific">Drosophila lebanonensis</name>
    <name type="common">Fruit fly</name>
    <name type="synonym">Scaptodrosophila lebanonensis</name>
    <dbReference type="NCBI Taxonomy" id="7225"/>
    <lineage>
        <taxon>Eukaryota</taxon>
        <taxon>Metazoa</taxon>
        <taxon>Ecdysozoa</taxon>
        <taxon>Arthropoda</taxon>
        <taxon>Hexapoda</taxon>
        <taxon>Insecta</taxon>
        <taxon>Pterygota</taxon>
        <taxon>Neoptera</taxon>
        <taxon>Endopterygota</taxon>
        <taxon>Diptera</taxon>
        <taxon>Brachycera</taxon>
        <taxon>Muscomorpha</taxon>
        <taxon>Ephydroidea</taxon>
        <taxon>Drosophilidae</taxon>
        <taxon>Scaptodrosophila</taxon>
    </lineage>
</organism>
<evidence type="ECO:0000313" key="6">
    <source>
        <dbReference type="Proteomes" id="UP000504634"/>
    </source>
</evidence>
<name>A0A6J2T207_DROLE</name>
<dbReference type="GO" id="GO:0005549">
    <property type="term" value="F:odorant binding"/>
    <property type="evidence" value="ECO:0007669"/>
    <property type="project" value="InterPro"/>
</dbReference>
<dbReference type="GeneID" id="115620775"/>
<feature type="chain" id="PRO_5026914971" evidence="5">
    <location>
        <begin position="23"/>
        <end position="239"/>
    </location>
</feature>
<dbReference type="SUPFAM" id="SSF47565">
    <property type="entry name" value="Insect pheromone/odorant-binding proteins"/>
    <property type="match status" value="2"/>
</dbReference>
<dbReference type="GO" id="GO:0005615">
    <property type="term" value="C:extracellular space"/>
    <property type="evidence" value="ECO:0007669"/>
    <property type="project" value="TreeGrafter"/>
</dbReference>
<dbReference type="Gene3D" id="1.10.238.20">
    <property type="entry name" value="Pheromone/general odorant binding protein domain"/>
    <property type="match status" value="2"/>
</dbReference>
<dbReference type="Proteomes" id="UP000504634">
    <property type="component" value="Unplaced"/>
</dbReference>
<comment type="subcellular location">
    <subcellularLocation>
        <location evidence="1">Secreted</location>
    </subcellularLocation>
</comment>
<gene>
    <name evidence="7" type="primary">LOC115620775</name>
</gene>